<name>A0A2N5SB41_9BASI</name>
<gene>
    <name evidence="2" type="ORF">PCANC_22687</name>
</gene>
<dbReference type="AlphaFoldDB" id="A0A2N5SB41"/>
<dbReference type="EMBL" id="PGCJ01001058">
    <property type="protein sequence ID" value="PLW10473.1"/>
    <property type="molecule type" value="Genomic_DNA"/>
</dbReference>
<feature type="region of interest" description="Disordered" evidence="1">
    <location>
        <begin position="1"/>
        <end position="22"/>
    </location>
</feature>
<evidence type="ECO:0000313" key="3">
    <source>
        <dbReference type="Proteomes" id="UP000235388"/>
    </source>
</evidence>
<comment type="caution">
    <text evidence="2">The sequence shown here is derived from an EMBL/GenBank/DDBJ whole genome shotgun (WGS) entry which is preliminary data.</text>
</comment>
<protein>
    <submittedName>
        <fullName evidence="2">Uncharacterized protein</fullName>
    </submittedName>
</protein>
<sequence>MPPFTPAVRKGEHKGQAVSTQTKADVERALALAGISRLTFDWEVKHGSDSPWNSTVIEVLGSKAVDWLQRLGPISCEEADQAQAVIQRWVNTKCREIREAASLAGENYDQIKAAKAAKAQFERWRKKIRENRCSMVAEVFKDNIGLAHIVENKDCGSNIEDGGENNLPVTRCPYWRSSHLTSILHCLDKMVQTKAVHHRTIATNQQLYGRSQKRFSTGNGIKGVPRDLPVDF</sequence>
<organism evidence="2 3">
    <name type="scientific">Puccinia coronata f. sp. avenae</name>
    <dbReference type="NCBI Taxonomy" id="200324"/>
    <lineage>
        <taxon>Eukaryota</taxon>
        <taxon>Fungi</taxon>
        <taxon>Dikarya</taxon>
        <taxon>Basidiomycota</taxon>
        <taxon>Pucciniomycotina</taxon>
        <taxon>Pucciniomycetes</taxon>
        <taxon>Pucciniales</taxon>
        <taxon>Pucciniaceae</taxon>
        <taxon>Puccinia</taxon>
    </lineage>
</organism>
<dbReference type="Proteomes" id="UP000235388">
    <property type="component" value="Unassembled WGS sequence"/>
</dbReference>
<keyword evidence="3" id="KW-1185">Reference proteome</keyword>
<accession>A0A2N5SB41</accession>
<proteinExistence type="predicted"/>
<reference evidence="2 3" key="1">
    <citation type="submission" date="2017-11" db="EMBL/GenBank/DDBJ databases">
        <title>De novo assembly and phasing of dikaryotic genomes from two isolates of Puccinia coronata f. sp. avenae, the causal agent of oat crown rust.</title>
        <authorList>
            <person name="Miller M.E."/>
            <person name="Zhang Y."/>
            <person name="Omidvar V."/>
            <person name="Sperschneider J."/>
            <person name="Schwessinger B."/>
            <person name="Raley C."/>
            <person name="Palmer J.M."/>
            <person name="Garnica D."/>
            <person name="Upadhyaya N."/>
            <person name="Rathjen J."/>
            <person name="Taylor J.M."/>
            <person name="Park R.F."/>
            <person name="Dodds P.N."/>
            <person name="Hirsch C.D."/>
            <person name="Kianian S.F."/>
            <person name="Figueroa M."/>
        </authorList>
    </citation>
    <scope>NUCLEOTIDE SEQUENCE [LARGE SCALE GENOMIC DNA]</scope>
    <source>
        <strain evidence="2">12NC29</strain>
    </source>
</reference>
<dbReference type="OrthoDB" id="2512886at2759"/>
<evidence type="ECO:0000313" key="2">
    <source>
        <dbReference type="EMBL" id="PLW10473.1"/>
    </source>
</evidence>
<evidence type="ECO:0000256" key="1">
    <source>
        <dbReference type="SAM" id="MobiDB-lite"/>
    </source>
</evidence>